<dbReference type="CDD" id="cd07007">
    <property type="entry name" value="cupin_CapF-like_C"/>
    <property type="match status" value="1"/>
</dbReference>
<feature type="domain" description="NAD-dependent epimerase/dehydratase" evidence="1">
    <location>
        <begin position="3"/>
        <end position="187"/>
    </location>
</feature>
<dbReference type="Pfam" id="PF14667">
    <property type="entry name" value="Polysacc_synt_C"/>
    <property type="match status" value="1"/>
</dbReference>
<protein>
    <submittedName>
        <fullName evidence="4">Capsular polysaccharide biosynthesis protein CapF</fullName>
    </submittedName>
</protein>
<dbReference type="InterPro" id="IPR036291">
    <property type="entry name" value="NAD(P)-bd_dom_sf"/>
</dbReference>
<dbReference type="InterPro" id="IPR014710">
    <property type="entry name" value="RmlC-like_jellyroll"/>
</dbReference>
<evidence type="ECO:0000313" key="3">
    <source>
        <dbReference type="EMBL" id="HGQ77661.1"/>
    </source>
</evidence>
<dbReference type="InterPro" id="IPR001509">
    <property type="entry name" value="Epimerase_deHydtase"/>
</dbReference>
<evidence type="ECO:0000259" key="2">
    <source>
        <dbReference type="Pfam" id="PF14667"/>
    </source>
</evidence>
<dbReference type="InterPro" id="IPR029303">
    <property type="entry name" value="CapF_C"/>
</dbReference>
<reference evidence="4" key="1">
    <citation type="journal article" date="2020" name="mSystems">
        <title>Genome- and Community-Level Interaction Insights into Carbon Utilization and Element Cycling Functions of Hydrothermarchaeota in Hydrothermal Sediment.</title>
        <authorList>
            <person name="Zhou Z."/>
            <person name="Liu Y."/>
            <person name="Xu W."/>
            <person name="Pan J."/>
            <person name="Luo Z.H."/>
            <person name="Li M."/>
        </authorList>
    </citation>
    <scope>NUCLEOTIDE SEQUENCE [LARGE SCALE GENOMIC DNA]</scope>
    <source>
        <strain evidence="4">SpSt-604</strain>
        <strain evidence="3">SpSt-640</strain>
    </source>
</reference>
<comment type="caution">
    <text evidence="4">The sequence shown here is derived from an EMBL/GenBank/DDBJ whole genome shotgun (WGS) entry which is preliminary data.</text>
</comment>
<evidence type="ECO:0000259" key="1">
    <source>
        <dbReference type="Pfam" id="PF01370"/>
    </source>
</evidence>
<dbReference type="EMBL" id="DSZT01000232">
    <property type="protein sequence ID" value="HGU42683.1"/>
    <property type="molecule type" value="Genomic_DNA"/>
</dbReference>
<dbReference type="AlphaFoldDB" id="A0A7C4VWF1"/>
<evidence type="ECO:0000313" key="4">
    <source>
        <dbReference type="EMBL" id="HGU42683.1"/>
    </source>
</evidence>
<gene>
    <name evidence="4" type="ORF">ENT72_07205</name>
    <name evidence="3" type="ORF">ENU12_07140</name>
</gene>
<dbReference type="InterPro" id="IPR050177">
    <property type="entry name" value="Lipid_A_modif_metabolic_enz"/>
</dbReference>
<dbReference type="Gene3D" id="2.60.120.10">
    <property type="entry name" value="Jelly Rolls"/>
    <property type="match status" value="1"/>
</dbReference>
<dbReference type="Gene3D" id="3.40.50.720">
    <property type="entry name" value="NAD(P)-binding Rossmann-like Domain"/>
    <property type="match status" value="1"/>
</dbReference>
<dbReference type="Pfam" id="PF01370">
    <property type="entry name" value="Epimerase"/>
    <property type="match status" value="1"/>
</dbReference>
<sequence length="369" mass="42564">MKILVTGAKGFVGKNLVAQLKNLGYNEIYEYDREAEEKLLYDYTKECDFVYHLAGVNRPQSEEEYMEGNYGFTRKLIEALIQNENRAPILYASSIQAELDNPYGRSKKAAEDLLFEFEKNHGNKVLVYRLPNLFGKWSRPNYNSVVATFCYNIANDLPIEIRDPNVVLRLVYIDDVVDEFIRAMNGQETRKGQFCEIPRAYTIRLGDLAEMIYSFKQAREDLSVPKLSDEFVKKLHATYLSYLPKDKFGYKLKMNVDHRGSFTEFLKTPDRGQISINIIKPGIVKGNHWHNTKNEKFLVVSGKGVIRLRRVDSSEVIEYHVSGEELQVVDIPPGYTHNIENTGDADMVVIIWANEPFDPNKPDTYYLEV</sequence>
<dbReference type="PANTHER" id="PTHR43245">
    <property type="entry name" value="BIFUNCTIONAL POLYMYXIN RESISTANCE PROTEIN ARNA"/>
    <property type="match status" value="1"/>
</dbReference>
<dbReference type="EMBL" id="DTBH01000149">
    <property type="protein sequence ID" value="HGQ77661.1"/>
    <property type="molecule type" value="Genomic_DNA"/>
</dbReference>
<proteinExistence type="predicted"/>
<accession>A0A7C4VWF1</accession>
<dbReference type="PANTHER" id="PTHR43245:SF55">
    <property type="entry name" value="NAD(P)-BINDING DOMAIN-CONTAINING PROTEIN"/>
    <property type="match status" value="1"/>
</dbReference>
<dbReference type="SUPFAM" id="SSF51182">
    <property type="entry name" value="RmlC-like cupins"/>
    <property type="match status" value="1"/>
</dbReference>
<organism evidence="4">
    <name type="scientific">Fervidobacterium pennivorans</name>
    <dbReference type="NCBI Taxonomy" id="93466"/>
    <lineage>
        <taxon>Bacteria</taxon>
        <taxon>Thermotogati</taxon>
        <taxon>Thermotogota</taxon>
        <taxon>Thermotogae</taxon>
        <taxon>Thermotogales</taxon>
        <taxon>Fervidobacteriaceae</taxon>
        <taxon>Fervidobacterium</taxon>
    </lineage>
</organism>
<name>A0A7C4VWF1_FERPE</name>
<dbReference type="CDD" id="cd05261">
    <property type="entry name" value="CAPF_like_SDR_e"/>
    <property type="match status" value="1"/>
</dbReference>
<dbReference type="InterPro" id="IPR011051">
    <property type="entry name" value="RmlC_Cupin_sf"/>
</dbReference>
<dbReference type="SUPFAM" id="SSF51735">
    <property type="entry name" value="NAD(P)-binding Rossmann-fold domains"/>
    <property type="match status" value="1"/>
</dbReference>
<feature type="domain" description="Capsular polysaccharide assembling protein CapF C-terminal" evidence="2">
    <location>
        <begin position="256"/>
        <end position="365"/>
    </location>
</feature>